<sequence>MKIIAHRRNTISELCGTDSRYGIEVDVRSFGNKLIVHHDPFVDAVSFEDWISEYRHQTLILNVKEEGLEARLIALMKSHDIDDYFFLDQSFPFLVKWSRLGEQNCAVRVSEFESIETALTLAGKVNWVWVDCFTHFPLQQNDAKRLKDADFRLCLVSPELQGRDAEQEIPQMAKLLDERGITVDAVCTKRADLWEALVQKP</sequence>
<organism evidence="1 2">
    <name type="scientific">Pseudomonas arcuscaelestis</name>
    <dbReference type="NCBI Taxonomy" id="2710591"/>
    <lineage>
        <taxon>Bacteria</taxon>
        <taxon>Pseudomonadati</taxon>
        <taxon>Pseudomonadota</taxon>
        <taxon>Gammaproteobacteria</taxon>
        <taxon>Pseudomonadales</taxon>
        <taxon>Pseudomonadaceae</taxon>
        <taxon>Pseudomonas</taxon>
    </lineage>
</organism>
<evidence type="ECO:0008006" key="3">
    <source>
        <dbReference type="Google" id="ProtNLM"/>
    </source>
</evidence>
<dbReference type="EMBL" id="JACOPV010000033">
    <property type="protein sequence ID" value="MBM5461554.1"/>
    <property type="molecule type" value="Genomic_DNA"/>
</dbReference>
<dbReference type="Proteomes" id="UP000745663">
    <property type="component" value="Unassembled WGS sequence"/>
</dbReference>
<evidence type="ECO:0000313" key="1">
    <source>
        <dbReference type="EMBL" id="MBM5461554.1"/>
    </source>
</evidence>
<evidence type="ECO:0000313" key="2">
    <source>
        <dbReference type="Proteomes" id="UP000745663"/>
    </source>
</evidence>
<proteinExistence type="predicted"/>
<dbReference type="CDD" id="cd08584">
    <property type="entry name" value="PI-PLCc_GDPD_SF_unchar2"/>
    <property type="match status" value="1"/>
</dbReference>
<comment type="caution">
    <text evidence="1">The sequence shown here is derived from an EMBL/GenBank/DDBJ whole genome shotgun (WGS) entry which is preliminary data.</text>
</comment>
<gene>
    <name evidence="1" type="ORF">H8F21_28770</name>
</gene>
<protein>
    <recommendedName>
        <fullName evidence="3">GP-PDE domain-containing protein</fullName>
    </recommendedName>
</protein>
<keyword evidence="2" id="KW-1185">Reference proteome</keyword>
<dbReference type="RefSeq" id="WP_203585801.1">
    <property type="nucleotide sequence ID" value="NZ_JACOPV010000033.1"/>
</dbReference>
<accession>A0ABS2C906</accession>
<name>A0ABS2C906_9PSED</name>
<reference evidence="1 2" key="1">
    <citation type="submission" date="2020-08" db="EMBL/GenBank/DDBJ databases">
        <title>Description of novel Pseudomonas species.</title>
        <authorList>
            <person name="Duman M."/>
            <person name="Mulet M."/>
            <person name="Altun S."/>
            <person name="Saticioglu I.B."/>
            <person name="Lalucat J."/>
            <person name="Garcia-Valdes E."/>
        </authorList>
    </citation>
    <scope>NUCLEOTIDE SEQUENCE [LARGE SCALE GENOMIC DNA]</scope>
    <source>
        <strain evidence="1 2">P66</strain>
    </source>
</reference>